<evidence type="ECO:0000256" key="1">
    <source>
        <dbReference type="ARBA" id="ARBA00004141"/>
    </source>
</evidence>
<evidence type="ECO:0000313" key="8">
    <source>
        <dbReference type="Proteomes" id="UP000593567"/>
    </source>
</evidence>
<reference evidence="7" key="1">
    <citation type="submission" date="2020-06" db="EMBL/GenBank/DDBJ databases">
        <title>Draft genome of Bugula neritina, a colonial animal packing powerful symbionts and potential medicines.</title>
        <authorList>
            <person name="Rayko M."/>
        </authorList>
    </citation>
    <scope>NUCLEOTIDE SEQUENCE [LARGE SCALE GENOMIC DNA]</scope>
    <source>
        <strain evidence="7">Kwan_BN1</strain>
    </source>
</reference>
<keyword evidence="4 6" id="KW-1133">Transmembrane helix</keyword>
<evidence type="ECO:0000256" key="4">
    <source>
        <dbReference type="ARBA" id="ARBA00022989"/>
    </source>
</evidence>
<comment type="similarity">
    <text evidence="2">Belongs to the ERG4/ERG24 family.</text>
</comment>
<dbReference type="GO" id="GO:0006695">
    <property type="term" value="P:cholesterol biosynthetic process"/>
    <property type="evidence" value="ECO:0007669"/>
    <property type="project" value="TreeGrafter"/>
</dbReference>
<evidence type="ECO:0000313" key="7">
    <source>
        <dbReference type="EMBL" id="KAF6023821.1"/>
    </source>
</evidence>
<accession>A0A7J7JDY5</accession>
<keyword evidence="8" id="KW-1185">Reference proteome</keyword>
<dbReference type="GO" id="GO:0050613">
    <property type="term" value="F:Delta14-sterol reductase activity"/>
    <property type="evidence" value="ECO:0007669"/>
    <property type="project" value="TreeGrafter"/>
</dbReference>
<dbReference type="PANTHER" id="PTHR21257:SF52">
    <property type="entry name" value="DELTA(14)-STEROL REDUCTASE TM7SF2"/>
    <property type="match status" value="1"/>
</dbReference>
<dbReference type="PANTHER" id="PTHR21257">
    <property type="entry name" value="DELTA(14)-STEROL REDUCTASE"/>
    <property type="match status" value="1"/>
</dbReference>
<evidence type="ECO:0000256" key="5">
    <source>
        <dbReference type="ARBA" id="ARBA00023136"/>
    </source>
</evidence>
<protein>
    <submittedName>
        <fullName evidence="7">LBR</fullName>
    </submittedName>
</protein>
<dbReference type="GO" id="GO:0005789">
    <property type="term" value="C:endoplasmic reticulum membrane"/>
    <property type="evidence" value="ECO:0007669"/>
    <property type="project" value="TreeGrafter"/>
</dbReference>
<keyword evidence="5 6" id="KW-0472">Membrane</keyword>
<comment type="subcellular location">
    <subcellularLocation>
        <location evidence="1">Membrane</location>
        <topology evidence="1">Multi-pass membrane protein</topology>
    </subcellularLocation>
</comment>
<evidence type="ECO:0000256" key="6">
    <source>
        <dbReference type="SAM" id="Phobius"/>
    </source>
</evidence>
<dbReference type="Pfam" id="PF01222">
    <property type="entry name" value="ERG4_ERG24"/>
    <property type="match status" value="1"/>
</dbReference>
<feature type="transmembrane region" description="Helical" evidence="6">
    <location>
        <begin position="178"/>
        <end position="196"/>
    </location>
</feature>
<dbReference type="AlphaFoldDB" id="A0A7J7JDY5"/>
<dbReference type="OrthoDB" id="5326588at2759"/>
<organism evidence="7 8">
    <name type="scientific">Bugula neritina</name>
    <name type="common">Brown bryozoan</name>
    <name type="synonym">Sertularia neritina</name>
    <dbReference type="NCBI Taxonomy" id="10212"/>
    <lineage>
        <taxon>Eukaryota</taxon>
        <taxon>Metazoa</taxon>
        <taxon>Spiralia</taxon>
        <taxon>Lophotrochozoa</taxon>
        <taxon>Bryozoa</taxon>
        <taxon>Gymnolaemata</taxon>
        <taxon>Cheilostomatida</taxon>
        <taxon>Flustrina</taxon>
        <taxon>Buguloidea</taxon>
        <taxon>Bugulidae</taxon>
        <taxon>Bugula</taxon>
    </lineage>
</organism>
<dbReference type="Proteomes" id="UP000593567">
    <property type="component" value="Unassembled WGS sequence"/>
</dbReference>
<feature type="transmembrane region" description="Helical" evidence="6">
    <location>
        <begin position="290"/>
        <end position="310"/>
    </location>
</feature>
<name>A0A7J7JDY5_BUGNE</name>
<evidence type="ECO:0000256" key="2">
    <source>
        <dbReference type="ARBA" id="ARBA00005402"/>
    </source>
</evidence>
<comment type="caution">
    <text evidence="7">The sequence shown here is derived from an EMBL/GenBank/DDBJ whole genome shotgun (WGS) entry which is preliminary data.</text>
</comment>
<proteinExistence type="inferred from homology"/>
<dbReference type="GO" id="GO:0005637">
    <property type="term" value="C:nuclear inner membrane"/>
    <property type="evidence" value="ECO:0007669"/>
    <property type="project" value="TreeGrafter"/>
</dbReference>
<gene>
    <name evidence="7" type="ORF">EB796_017874</name>
</gene>
<feature type="transmembrane region" description="Helical" evidence="6">
    <location>
        <begin position="260"/>
        <end position="278"/>
    </location>
</feature>
<evidence type="ECO:0000256" key="3">
    <source>
        <dbReference type="ARBA" id="ARBA00022692"/>
    </source>
</evidence>
<sequence>MPARKVSFTFQVIVYPNTFEHLLVEIYSAYRKLILNTYSYSRPLPKRRKVLLKRLAPELGLDPDHGLRSSYHQSHSLPFSLLRPNPYTCCGGCQPCQAQNQKGFFQKSGSCKDTPRIQPVVETPSPKVTRRIQEQTVYRVTRSSVTATGDAAKLKVTSKVTSDVTDSAVAAGTGPGHLGGLLVVFTIVLTYYLAMACSKKQCELFKLPPCDQKWQTFFNLEVMGVSLAFYAAVFFLAMIPIGTVVQGQPLKDGSRLDYRCNGWLTLIAAGAAFGYAVSSGCPMDYVAKHYLQFVSASVIISLIFALEVFMCGRKAPANQRCPGSNG</sequence>
<keyword evidence="3 6" id="KW-0812">Transmembrane</keyword>
<dbReference type="EMBL" id="VXIV02002661">
    <property type="protein sequence ID" value="KAF6023821.1"/>
    <property type="molecule type" value="Genomic_DNA"/>
</dbReference>
<dbReference type="InterPro" id="IPR001171">
    <property type="entry name" value="ERG24_DHCR-like"/>
</dbReference>
<feature type="transmembrane region" description="Helical" evidence="6">
    <location>
        <begin position="216"/>
        <end position="239"/>
    </location>
</feature>